<accession>A0A368NP53</accession>
<feature type="domain" description="Glycosyl transferase family 1" evidence="1">
    <location>
        <begin position="178"/>
        <end position="340"/>
    </location>
</feature>
<dbReference type="SUPFAM" id="SSF53756">
    <property type="entry name" value="UDP-Glycosyltransferase/glycogen phosphorylase"/>
    <property type="match status" value="1"/>
</dbReference>
<dbReference type="Pfam" id="PF00534">
    <property type="entry name" value="Glycos_transf_1"/>
    <property type="match status" value="1"/>
</dbReference>
<dbReference type="GO" id="GO:1901135">
    <property type="term" value="P:carbohydrate derivative metabolic process"/>
    <property type="evidence" value="ECO:0007669"/>
    <property type="project" value="UniProtKB-ARBA"/>
</dbReference>
<dbReference type="InterPro" id="IPR028098">
    <property type="entry name" value="Glyco_trans_4-like_N"/>
</dbReference>
<dbReference type="Proteomes" id="UP000252558">
    <property type="component" value="Unassembled WGS sequence"/>
</dbReference>
<gene>
    <name evidence="3" type="ORF">DU002_07140</name>
</gene>
<dbReference type="Pfam" id="PF13439">
    <property type="entry name" value="Glyco_transf_4"/>
    <property type="match status" value="1"/>
</dbReference>
<organism evidence="3 4">
    <name type="scientific">Corallincola holothuriorum</name>
    <dbReference type="NCBI Taxonomy" id="2282215"/>
    <lineage>
        <taxon>Bacteria</taxon>
        <taxon>Pseudomonadati</taxon>
        <taxon>Pseudomonadota</taxon>
        <taxon>Gammaproteobacteria</taxon>
        <taxon>Alteromonadales</taxon>
        <taxon>Psychromonadaceae</taxon>
        <taxon>Corallincola</taxon>
    </lineage>
</organism>
<sequence>MALKLLIISSYKDTWNSVRPEAEIFIGMAKLGVDVTLMTQGDAEYVPRFREHGVKIIDYHPTKKFQWSAIKRIRSELKLGGYDAVYMFNNKAITNALFAAIGLPAKMVSYRGQTGNIYRYDPTCYLTHLHPRLDGIICVANAVRDDLRQYAYVADDNVVTVYKGHSLDWYQDEPVDLAEFNIPADAFVVGCVANARPRKGLPVLIEATHKLPENSDIHILLVGGGMDTPEVRQLIDASPMADRIHLAGFRRDAPAIIAACNVSALPSTKREGLPKTVIEAMVYEVAPVVADTGGSAELVVDGDSGLVVPPGDSQALADAIAKLWHDPTFCKQMGIRAKQRITEHFHTDLAALQTKEYFEKLIDKA</sequence>
<evidence type="ECO:0000313" key="4">
    <source>
        <dbReference type="Proteomes" id="UP000252558"/>
    </source>
</evidence>
<proteinExistence type="predicted"/>
<evidence type="ECO:0000313" key="3">
    <source>
        <dbReference type="EMBL" id="RCU51081.1"/>
    </source>
</evidence>
<keyword evidence="3" id="KW-0808">Transferase</keyword>
<reference evidence="3 4" key="1">
    <citation type="submission" date="2018-07" db="EMBL/GenBank/DDBJ databases">
        <title>Corallincola holothuriorum sp. nov., a new facultative anaerobe isolated from sea cucumber Apostichopus japonicus.</title>
        <authorList>
            <person name="Xia H."/>
        </authorList>
    </citation>
    <scope>NUCLEOTIDE SEQUENCE [LARGE SCALE GENOMIC DNA]</scope>
    <source>
        <strain evidence="3 4">C4</strain>
    </source>
</reference>
<evidence type="ECO:0000259" key="1">
    <source>
        <dbReference type="Pfam" id="PF00534"/>
    </source>
</evidence>
<evidence type="ECO:0000259" key="2">
    <source>
        <dbReference type="Pfam" id="PF13439"/>
    </source>
</evidence>
<comment type="caution">
    <text evidence="3">The sequence shown here is derived from an EMBL/GenBank/DDBJ whole genome shotgun (WGS) entry which is preliminary data.</text>
</comment>
<dbReference type="GO" id="GO:0016757">
    <property type="term" value="F:glycosyltransferase activity"/>
    <property type="evidence" value="ECO:0007669"/>
    <property type="project" value="InterPro"/>
</dbReference>
<feature type="domain" description="Glycosyltransferase subfamily 4-like N-terminal" evidence="2">
    <location>
        <begin position="27"/>
        <end position="167"/>
    </location>
</feature>
<dbReference type="PANTHER" id="PTHR12526">
    <property type="entry name" value="GLYCOSYLTRANSFERASE"/>
    <property type="match status" value="1"/>
</dbReference>
<dbReference type="CDD" id="cd03801">
    <property type="entry name" value="GT4_PimA-like"/>
    <property type="match status" value="1"/>
</dbReference>
<keyword evidence="4" id="KW-1185">Reference proteome</keyword>
<dbReference type="EMBL" id="QPID01000003">
    <property type="protein sequence ID" value="RCU51081.1"/>
    <property type="molecule type" value="Genomic_DNA"/>
</dbReference>
<dbReference type="InterPro" id="IPR001296">
    <property type="entry name" value="Glyco_trans_1"/>
</dbReference>
<dbReference type="OrthoDB" id="9775208at2"/>
<dbReference type="AlphaFoldDB" id="A0A368NP53"/>
<name>A0A368NP53_9GAMM</name>
<dbReference type="PANTHER" id="PTHR12526:SF636">
    <property type="entry name" value="BLL3647 PROTEIN"/>
    <property type="match status" value="1"/>
</dbReference>
<protein>
    <submittedName>
        <fullName evidence="3">Glycosyltransferase family 1 protein</fullName>
    </submittedName>
</protein>
<dbReference type="RefSeq" id="WP_114337677.1">
    <property type="nucleotide sequence ID" value="NZ_QPID01000003.1"/>
</dbReference>
<dbReference type="Gene3D" id="3.40.50.2000">
    <property type="entry name" value="Glycogen Phosphorylase B"/>
    <property type="match status" value="2"/>
</dbReference>